<evidence type="ECO:0000313" key="1">
    <source>
        <dbReference type="EMBL" id="WMQ77661.1"/>
    </source>
</evidence>
<sequence>MICVFLTLLLPFTLINHVLNLLVAIDQITNQYVTFLKKRANAKKFLLNELLLQENISMEEAIYSVRTNFKPVEALKVFAIACLKNENDHWTIQKYITDHMDLNDSKRIGIIMMLCSLGYMYDVNFLDNLKLKARELFNIEVRSDCLDHIVDDLFDNCDIHRSVIVICETIDSLIPITWSWV</sequence>
<name>A0AA51NPG4_9ADEN</name>
<dbReference type="EMBL" id="OR233592">
    <property type="protein sequence ID" value="WMQ77661.1"/>
    <property type="molecule type" value="Genomic_DNA"/>
</dbReference>
<protein>
    <submittedName>
        <fullName evidence="1">ORF3</fullName>
    </submittedName>
</protein>
<reference evidence="1" key="1">
    <citation type="submission" date="2023-06" db="EMBL/GenBank/DDBJ databases">
        <authorList>
            <person name="Zheng W."/>
            <person name="Wang Q."/>
            <person name="xu X.D."/>
        </authorList>
    </citation>
    <scope>NUCLEOTIDE SEQUENCE</scope>
    <source>
        <strain evidence="1">Cd_2020_s1</strain>
    </source>
</reference>
<organism evidence="1">
    <name type="scientific">Zoothera dauma adenovirus</name>
    <dbReference type="NCBI Taxonomy" id="3073259"/>
    <lineage>
        <taxon>Viruses</taxon>
        <taxon>Varidnaviria</taxon>
        <taxon>Bamfordvirae</taxon>
        <taxon>Preplasmiviricota</taxon>
        <taxon>Polisuviricotina</taxon>
        <taxon>Pharingeaviricetes</taxon>
        <taxon>Rowavirales</taxon>
        <taxon>Adenoviridae</taxon>
    </lineage>
</organism>
<proteinExistence type="predicted"/>
<accession>A0AA51NPG4</accession>